<feature type="transmembrane region" description="Helical" evidence="1">
    <location>
        <begin position="218"/>
        <end position="234"/>
    </location>
</feature>
<feature type="transmembrane region" description="Helical" evidence="1">
    <location>
        <begin position="167"/>
        <end position="187"/>
    </location>
</feature>
<dbReference type="EMBL" id="CP002921">
    <property type="protein sequence ID" value="AEM57270.1"/>
    <property type="molecule type" value="Genomic_DNA"/>
</dbReference>
<sequence length="598" mass="66281">MAPRTDKVLLSLGFLAIAASILFALTSLATGYEISIYGGTPVGFWISFGVLLIVCIWFLIAAQRLVFGGIFATGVVFILSGLPYLRGYAYFGRYDALNHLGSVRQILLANLDLQLNLYPAMHFLAAIVSITADLSANKSLLLLPIVFSLLYLFGMVLLARHFADNQLQFGVVIVLCLAYPGIISIQMPKLQPIPNVLTMLILPIVIASLVLLEKRGDVRYAGILIGLAGVLTLYHPQHSLAFIMFLTMWLIGNNLFERYHSRHTIHSANLLTTIVFSGTTLLFWISSKYGFAGAIVSIITGLIQTETAVSEISTGGSALQLVGGSLTTIFLRVFPLKIIISVVTIAFVSRTLWNIFRKEDSIEKRQICLLYLSLLPGIVLGILFFIKGTIGQFFRFAGVALMLGTIATGLAIGQAGEFLRQRTGRRIIVGLIGLVLIVAVISSIPVLYKSPYVYQPSEQVTEARFAGYDWIFESRPEDGPGIASLDTSVYRMRNIHYGKQNSVREMRQNPKILAPLSKDRPTPEFHAFVPYHFSDSEFNSSVDRQSAYIVKTEYGTKQHLRLYDGLRFDQSDMRYLDAHSAEVYSNGGTSVYHIRFSN</sequence>
<feature type="transmembrane region" description="Helical" evidence="1">
    <location>
        <begin position="368"/>
        <end position="386"/>
    </location>
</feature>
<feature type="transmembrane region" description="Helical" evidence="1">
    <location>
        <begin position="268"/>
        <end position="286"/>
    </location>
</feature>
<feature type="transmembrane region" description="Helical" evidence="1">
    <location>
        <begin position="141"/>
        <end position="160"/>
    </location>
</feature>
<dbReference type="HOGENOM" id="CLU_031443_0_0_2"/>
<feature type="transmembrane region" description="Helical" evidence="1">
    <location>
        <begin position="240"/>
        <end position="256"/>
    </location>
</feature>
<dbReference type="GeneID" id="41110299"/>
<evidence type="ECO:0000313" key="2">
    <source>
        <dbReference type="EMBL" id="AEM57270.1"/>
    </source>
</evidence>
<feature type="transmembrane region" description="Helical" evidence="1">
    <location>
        <begin position="65"/>
        <end position="85"/>
    </location>
</feature>
<feature type="transmembrane region" description="Helical" evidence="1">
    <location>
        <begin position="41"/>
        <end position="60"/>
    </location>
</feature>
<dbReference type="eggNOG" id="arCOG03185">
    <property type="taxonomic scope" value="Archaea"/>
</dbReference>
<evidence type="ECO:0000313" key="3">
    <source>
        <dbReference type="Proteomes" id="UP000005629"/>
    </source>
</evidence>
<dbReference type="AlphaFoldDB" id="G0HSP6"/>
<feature type="transmembrane region" description="Helical" evidence="1">
    <location>
        <begin position="392"/>
        <end position="415"/>
    </location>
</feature>
<feature type="transmembrane region" description="Helical" evidence="1">
    <location>
        <begin position="427"/>
        <end position="448"/>
    </location>
</feature>
<feature type="transmembrane region" description="Helical" evidence="1">
    <location>
        <begin position="193"/>
        <end position="211"/>
    </location>
</feature>
<keyword evidence="1" id="KW-0472">Membrane</keyword>
<dbReference type="KEGG" id="hhi:HAH_1664"/>
<keyword evidence="1" id="KW-1133">Transmembrane helix</keyword>
<evidence type="ECO:0008006" key="4">
    <source>
        <dbReference type="Google" id="ProtNLM"/>
    </source>
</evidence>
<gene>
    <name evidence="2" type="ordered locus">HAH_1664</name>
</gene>
<protein>
    <recommendedName>
        <fullName evidence="4">DUF2206 domain-containing protein</fullName>
    </recommendedName>
</protein>
<dbReference type="RefSeq" id="WP_014040482.1">
    <property type="nucleotide sequence ID" value="NC_015948.1"/>
</dbReference>
<name>G0HSP6_HALHT</name>
<reference evidence="2 3" key="1">
    <citation type="journal article" date="2011" name="J. Bacteriol.">
        <title>Complete genome sequence of Haloarcula hispanica, a model haloarchaeon for studying genetics, metabolism, and virus-host interaction.</title>
        <authorList>
            <person name="Liu H."/>
            <person name="Wu Z."/>
            <person name="Li M."/>
            <person name="Zhang F."/>
            <person name="Zheng H."/>
            <person name="Han J."/>
            <person name="Liu J."/>
            <person name="Zhou J."/>
            <person name="Wang S."/>
            <person name="Xiang H."/>
        </authorList>
    </citation>
    <scope>NUCLEOTIDE SEQUENCE [LARGE SCALE GENOMIC DNA]</scope>
    <source>
        <strain evidence="3">ATCC 33960 / DSM 4426 / JCM 8911 / NBRC 102182 / NCIMB 2187 / VKM B-1755</strain>
    </source>
</reference>
<organism evidence="2 3">
    <name type="scientific">Haloarcula hispanica (strain ATCC 33960 / DSM 4426 / JCM 8911 / NBRC 102182 / NCIMB 2187 / VKM B-1755)</name>
    <dbReference type="NCBI Taxonomy" id="634497"/>
    <lineage>
        <taxon>Archaea</taxon>
        <taxon>Methanobacteriati</taxon>
        <taxon>Methanobacteriota</taxon>
        <taxon>Stenosarchaea group</taxon>
        <taxon>Halobacteria</taxon>
        <taxon>Halobacteriales</taxon>
        <taxon>Haloarculaceae</taxon>
        <taxon>Haloarcula</taxon>
    </lineage>
</organism>
<feature type="transmembrane region" description="Helical" evidence="1">
    <location>
        <begin position="329"/>
        <end position="348"/>
    </location>
</feature>
<dbReference type="Proteomes" id="UP000005629">
    <property type="component" value="Chromosome I"/>
</dbReference>
<dbReference type="OrthoDB" id="137309at2157"/>
<accession>G0HSP6</accession>
<proteinExistence type="predicted"/>
<evidence type="ECO:0000256" key="1">
    <source>
        <dbReference type="SAM" id="Phobius"/>
    </source>
</evidence>
<keyword evidence="1" id="KW-0812">Transmembrane</keyword>